<dbReference type="AlphaFoldDB" id="A0A2T7PBS2"/>
<dbReference type="InterPro" id="IPR025155">
    <property type="entry name" value="WxxW_domain"/>
</dbReference>
<feature type="compositionally biased region" description="Low complexity" evidence="8">
    <location>
        <begin position="1091"/>
        <end position="1104"/>
    </location>
</feature>
<keyword evidence="3" id="KW-0732">Signal</keyword>
<dbReference type="Pfam" id="PF08742">
    <property type="entry name" value="C8"/>
    <property type="match status" value="3"/>
</dbReference>
<accession>A0A2T7PBS2</accession>
<evidence type="ECO:0000256" key="6">
    <source>
        <dbReference type="ARBA" id="ARBA00023157"/>
    </source>
</evidence>
<dbReference type="PANTHER" id="PTHR11339:SF386">
    <property type="entry name" value="HEMOLECTIN, ISOFORM A"/>
    <property type="match status" value="1"/>
</dbReference>
<dbReference type="InterPro" id="IPR001846">
    <property type="entry name" value="VWF_type-D"/>
</dbReference>
<dbReference type="OrthoDB" id="6262482at2759"/>
<dbReference type="SUPFAM" id="SSF57567">
    <property type="entry name" value="Serine protease inhibitors"/>
    <property type="match status" value="3"/>
</dbReference>
<dbReference type="STRING" id="400727.A0A2T7PBS2"/>
<comment type="subcellular location">
    <subcellularLocation>
        <location evidence="1">Secreted</location>
    </subcellularLocation>
</comment>
<dbReference type="Proteomes" id="UP000245119">
    <property type="component" value="Linkage Group LG5"/>
</dbReference>
<dbReference type="Gene3D" id="2.10.25.10">
    <property type="entry name" value="Laminin"/>
    <property type="match status" value="3"/>
</dbReference>
<evidence type="ECO:0000256" key="7">
    <source>
        <dbReference type="ARBA" id="ARBA00023180"/>
    </source>
</evidence>
<dbReference type="GO" id="GO:0031012">
    <property type="term" value="C:extracellular matrix"/>
    <property type="evidence" value="ECO:0007669"/>
    <property type="project" value="TreeGrafter"/>
</dbReference>
<sequence length="1223" mass="134168">MWDVAVPCPDSTQSQTCDAARSQQATTRCSQIVNDAAFKPCHAAVDPNMFMEACKWDCCAQDSGECTCKSMEGVLTCLYGRRRQTDMAESRQMPNPVHNGKVFQECGSPCIKNCQNANTVCNDQSCVDGCFCPPGSVEDNNQCIPADQCPCSNNGQLYSNGEVMQKDCNNCTCEGGKWSCTNKKCEVTCSATGDPHYLTFDGSRFDFMGRCSYYLVYDKDFDIIVDNIDCGNGEATCTKSLSINIDGQNIKWTTITSLNFYSTQNVFKIQSRNKQLTHVLSSSFSSPYPKQAELSNGIKILWDGRTRAYVTVPPSFHGQTKGLCGTFDGNQKNDFLTPDGDVVVNERDFGNRWKTNANCENLPLQPQPNPCDIDPQRKQQAQDMCQKLQSDVFKSCHSLQDVQPWLEDCLYDMCSCTQNLKDCMCPMIGGYADSCAQLGAKVQWRLNITECMLECPGGQEYQVCGNPCERTCRNMAEGDICQASCVEGCNCPDGQTLNDDGQCIPTEDCPCVFDGRYYPPGYTTLKGRDICVCTKAQWTCSPLTIEKIPTHIEPLCPNNTVYSECISNCPKTCKSLDEESAACDETNCKSGCQCVEGFVLEGEQCIETSMCPCYYGGKAYHEGDIISMDCNQCKCRRRKWACEINDCPAVCSALGESHYTTFDGREYQFQGSCDYVLVEGLCGNFNGDQKDDFTTPQGGPAVVRSTAFGDSWKLHSYCTPSTDVTDTCESEPQRKPWAQEKCGIIKSAIFSACHLVEPYQKYLDHCIYDTCGCDMGGDCECLCTAIAAYAHVCASKGHAINWRSNELCPIQCDDCEIYNPCMSACPKKTCDNLLVYDQLMNECQNANGLCFEGCDLEPCPPGQVYASLKPPVTCIPEPLCETPSCTINGRVYREGERIYDDTVCNHACEICNCRRGVLEHISFGFCQTLVPTAKPTAAPTLAPGLSSGTTPSPTPTGTQITPVCYQGWTSWMSASAPTSASKGDIENMATLRQRYAFCQEEAMEAIECRVVGEPTSSVYSGQVTACNLQSGFTCYHSNQAQNQMCKDYEVRFYCNCELVTVGTSSIAPTVSPGVTPAFSGATPDKTGGVPGSSSPTTPGVSSSTVTGSVTLTCKKTGWTQWFNTHSLDSQGDIESLPDIRKKEDICPEEYTTQVECRRVGDMQPLTQTEDLQMVCNTKAGLACFNQPQGAKNYDHAYNNSVTSDTSAYSALHVHARMVGLDEH</sequence>
<dbReference type="InterPro" id="IPR036084">
    <property type="entry name" value="Ser_inhib-like_sf"/>
</dbReference>
<dbReference type="Pfam" id="PF13330">
    <property type="entry name" value="Mucin2_WxxW"/>
    <property type="match status" value="2"/>
</dbReference>
<protein>
    <recommendedName>
        <fullName evidence="9">VWFD domain-containing protein</fullName>
    </recommendedName>
</protein>
<dbReference type="FunFam" id="2.10.25.10:FF:000055">
    <property type="entry name" value="alpha-tectorin isoform X1"/>
    <property type="match status" value="1"/>
</dbReference>
<evidence type="ECO:0000313" key="10">
    <source>
        <dbReference type="EMBL" id="PVD30860.1"/>
    </source>
</evidence>
<evidence type="ECO:0000256" key="8">
    <source>
        <dbReference type="SAM" id="MobiDB-lite"/>
    </source>
</evidence>
<keyword evidence="2" id="KW-0964">Secreted</keyword>
<dbReference type="Pfam" id="PF01826">
    <property type="entry name" value="TIL"/>
    <property type="match status" value="3"/>
</dbReference>
<dbReference type="FunFam" id="2.10.25.10:FF:000153">
    <property type="entry name" value="MUC5B isoform 1"/>
    <property type="match status" value="1"/>
</dbReference>
<evidence type="ECO:0000256" key="2">
    <source>
        <dbReference type="ARBA" id="ARBA00022525"/>
    </source>
</evidence>
<dbReference type="SMART" id="SM00215">
    <property type="entry name" value="VWC_out"/>
    <property type="match status" value="2"/>
</dbReference>
<feature type="domain" description="VWFD" evidence="9">
    <location>
        <begin position="501"/>
        <end position="719"/>
    </location>
</feature>
<feature type="domain" description="VWFD" evidence="9">
    <location>
        <begin position="187"/>
        <end position="360"/>
    </location>
</feature>
<evidence type="ECO:0000256" key="1">
    <source>
        <dbReference type="ARBA" id="ARBA00004613"/>
    </source>
</evidence>
<keyword evidence="5" id="KW-0186">Copper</keyword>
<dbReference type="CDD" id="cd19941">
    <property type="entry name" value="TIL"/>
    <property type="match status" value="3"/>
</dbReference>
<gene>
    <name evidence="10" type="ORF">C0Q70_10135</name>
</gene>
<proteinExistence type="predicted"/>
<dbReference type="SMART" id="SM00832">
    <property type="entry name" value="C8"/>
    <property type="match status" value="3"/>
</dbReference>
<dbReference type="GO" id="GO:0005615">
    <property type="term" value="C:extracellular space"/>
    <property type="evidence" value="ECO:0007669"/>
    <property type="project" value="TreeGrafter"/>
</dbReference>
<dbReference type="InterPro" id="IPR014853">
    <property type="entry name" value="VWF/SSPO/ZAN-like_Cys-rich_dom"/>
</dbReference>
<keyword evidence="11" id="KW-1185">Reference proteome</keyword>
<dbReference type="InterPro" id="IPR050780">
    <property type="entry name" value="Mucin_vWF_Thrombospondin_sf"/>
</dbReference>
<reference evidence="10 11" key="1">
    <citation type="submission" date="2018-04" db="EMBL/GenBank/DDBJ databases">
        <title>The genome of golden apple snail Pomacea canaliculata provides insight into stress tolerance and invasive adaptation.</title>
        <authorList>
            <person name="Liu C."/>
            <person name="Liu B."/>
            <person name="Ren Y."/>
            <person name="Zhang Y."/>
            <person name="Wang H."/>
            <person name="Li S."/>
            <person name="Jiang F."/>
            <person name="Yin L."/>
            <person name="Zhang G."/>
            <person name="Qian W."/>
            <person name="Fan W."/>
        </authorList>
    </citation>
    <scope>NUCLEOTIDE SEQUENCE [LARGE SCALE GENOMIC DNA]</scope>
    <source>
        <strain evidence="10">SZHN2017</strain>
        <tissue evidence="10">Muscle</tissue>
    </source>
</reference>
<organism evidence="10 11">
    <name type="scientific">Pomacea canaliculata</name>
    <name type="common">Golden apple snail</name>
    <dbReference type="NCBI Taxonomy" id="400727"/>
    <lineage>
        <taxon>Eukaryota</taxon>
        <taxon>Metazoa</taxon>
        <taxon>Spiralia</taxon>
        <taxon>Lophotrochozoa</taxon>
        <taxon>Mollusca</taxon>
        <taxon>Gastropoda</taxon>
        <taxon>Caenogastropoda</taxon>
        <taxon>Architaenioglossa</taxon>
        <taxon>Ampullarioidea</taxon>
        <taxon>Ampullariidae</taxon>
        <taxon>Pomacea</taxon>
    </lineage>
</organism>
<comment type="caution">
    <text evidence="10">The sequence shown here is derived from an EMBL/GenBank/DDBJ whole genome shotgun (WGS) entry which is preliminary data.</text>
</comment>
<keyword evidence="6" id="KW-1015">Disulfide bond</keyword>
<name>A0A2T7PBS2_POMCA</name>
<dbReference type="PROSITE" id="PS51233">
    <property type="entry name" value="VWFD"/>
    <property type="match status" value="2"/>
</dbReference>
<evidence type="ECO:0000256" key="3">
    <source>
        <dbReference type="ARBA" id="ARBA00022729"/>
    </source>
</evidence>
<dbReference type="PANTHER" id="PTHR11339">
    <property type="entry name" value="EXTRACELLULAR MATRIX GLYCOPROTEIN RELATED"/>
    <property type="match status" value="1"/>
</dbReference>
<evidence type="ECO:0000259" key="9">
    <source>
        <dbReference type="PROSITE" id="PS51233"/>
    </source>
</evidence>
<dbReference type="InterPro" id="IPR001007">
    <property type="entry name" value="VWF_dom"/>
</dbReference>
<keyword evidence="7" id="KW-0325">Glycoprotein</keyword>
<dbReference type="Pfam" id="PF00094">
    <property type="entry name" value="VWD"/>
    <property type="match status" value="2"/>
</dbReference>
<evidence type="ECO:0000256" key="4">
    <source>
        <dbReference type="ARBA" id="ARBA00022737"/>
    </source>
</evidence>
<evidence type="ECO:0000256" key="5">
    <source>
        <dbReference type="ARBA" id="ARBA00023008"/>
    </source>
</evidence>
<dbReference type="SUPFAM" id="SSF57603">
    <property type="entry name" value="FnI-like domain"/>
    <property type="match status" value="1"/>
</dbReference>
<evidence type="ECO:0000313" key="11">
    <source>
        <dbReference type="Proteomes" id="UP000245119"/>
    </source>
</evidence>
<dbReference type="EMBL" id="PZQS01000005">
    <property type="protein sequence ID" value="PVD30860.1"/>
    <property type="molecule type" value="Genomic_DNA"/>
</dbReference>
<dbReference type="SMART" id="SM00216">
    <property type="entry name" value="VWD"/>
    <property type="match status" value="1"/>
</dbReference>
<feature type="region of interest" description="Disordered" evidence="8">
    <location>
        <begin position="1077"/>
        <end position="1104"/>
    </location>
</feature>
<dbReference type="InterPro" id="IPR002919">
    <property type="entry name" value="TIL_dom"/>
</dbReference>
<keyword evidence="4" id="KW-0677">Repeat</keyword>